<name>A0A135L1F7_9BACI</name>
<evidence type="ECO:0000313" key="2">
    <source>
        <dbReference type="Proteomes" id="UP000070352"/>
    </source>
</evidence>
<dbReference type="RefSeq" id="WP_068722607.1">
    <property type="nucleotide sequence ID" value="NZ_LSKU01000001.1"/>
</dbReference>
<keyword evidence="2" id="KW-1185">Reference proteome</keyword>
<comment type="caution">
    <text evidence="1">The sequence shown here is derived from an EMBL/GenBank/DDBJ whole genome shotgun (WGS) entry which is preliminary data.</text>
</comment>
<dbReference type="AlphaFoldDB" id="A0A135L1F7"/>
<dbReference type="GO" id="GO:0018169">
    <property type="term" value="F:ribosomal S6-glutamic acid ligase activity"/>
    <property type="evidence" value="ECO:0007669"/>
    <property type="project" value="TreeGrafter"/>
</dbReference>
<dbReference type="EMBL" id="LSKU01000001">
    <property type="protein sequence ID" value="KXG42810.1"/>
    <property type="molecule type" value="Genomic_DNA"/>
</dbReference>
<dbReference type="GO" id="GO:0009432">
    <property type="term" value="P:SOS response"/>
    <property type="evidence" value="ECO:0007669"/>
    <property type="project" value="TreeGrafter"/>
</dbReference>
<evidence type="ECO:0008006" key="3">
    <source>
        <dbReference type="Google" id="ProtNLM"/>
    </source>
</evidence>
<dbReference type="Proteomes" id="UP000070352">
    <property type="component" value="Unassembled WGS sequence"/>
</dbReference>
<gene>
    <name evidence="1" type="ORF">U473_01250</name>
</gene>
<dbReference type="PANTHER" id="PTHR21621:SF0">
    <property type="entry name" value="BETA-CITRYLGLUTAMATE SYNTHASE B-RELATED"/>
    <property type="match status" value="1"/>
</dbReference>
<dbReference type="GO" id="GO:0005737">
    <property type="term" value="C:cytoplasm"/>
    <property type="evidence" value="ECO:0007669"/>
    <property type="project" value="TreeGrafter"/>
</dbReference>
<dbReference type="InterPro" id="IPR026838">
    <property type="entry name" value="YheC/D"/>
</dbReference>
<accession>A0A135L1F7</accession>
<dbReference type="STRING" id="1413211.U473_01250"/>
<dbReference type="OrthoDB" id="7869153at2"/>
<reference evidence="1 2" key="1">
    <citation type="submission" date="2016-02" db="EMBL/GenBank/DDBJ databases">
        <title>Draft Genome for Tepidibacillus decaturensis nov. sp. Strain Z9, an Anaerobic, Moderately Thermophilic and Heterotrophic Bacterium from Deep Subsurface of the Illinois Basin, USA.</title>
        <authorList>
            <person name="Dong Y."/>
            <person name="Chang J.Y."/>
            <person name="Sanford R."/>
            <person name="Fouke B.W."/>
        </authorList>
    </citation>
    <scope>NUCLEOTIDE SEQUENCE [LARGE SCALE GENOMIC DNA]</scope>
    <source>
        <strain evidence="1 2">Z9</strain>
    </source>
</reference>
<sequence length="466" mass="53230">MTVLAIQVEEHEIKNNIIYVNPTLISQLNLPLQKPFSISFGNKKTEVMVRVSSNFGHLLRIPSSIATELLIPNGLQIHARYDTAEGLKLGPILGILVQHIDSSHPQAPFGKLTTFCEEISMVSKSKGLLTYVFTMKDINKQTQSVTGWVLKDKHWLKHIFPIPNVVYNRISSRNIEKSLKESITNLKQQYHLHFFNEHFLNKWQVYEILKPTPIHSMMPETRYYKGILTIKEMLVKYPILYLKPTNGALGRGIIRIEKQNNHLFIVQYSRSQGSITHTFHSIGQMFKHLQPRLNTEPYLVQQGLPLIQIEKRPIDFRILTQKNKYGKWAITSMVARIASDQHFVSNLARGGTQSGVMKTIRLSDSVKDKKISKQRFRTLALAIAQHLEESSTGNFAEFGIDLALDTNGNVWLLEVNSKPSKTEESQLNEPRPSVMQLLKYVLFVSGFKNHLKTKIGKKRLKSGGNQ</sequence>
<organism evidence="1 2">
    <name type="scientific">Tepidibacillus decaturensis</name>
    <dbReference type="NCBI Taxonomy" id="1413211"/>
    <lineage>
        <taxon>Bacteria</taxon>
        <taxon>Bacillati</taxon>
        <taxon>Bacillota</taxon>
        <taxon>Bacilli</taxon>
        <taxon>Bacillales</taxon>
        <taxon>Bacillaceae</taxon>
        <taxon>Tepidibacillus</taxon>
    </lineage>
</organism>
<dbReference type="Gene3D" id="3.30.470.20">
    <property type="entry name" value="ATP-grasp fold, B domain"/>
    <property type="match status" value="1"/>
</dbReference>
<proteinExistence type="predicted"/>
<dbReference type="SUPFAM" id="SSF56059">
    <property type="entry name" value="Glutathione synthetase ATP-binding domain-like"/>
    <property type="match status" value="1"/>
</dbReference>
<evidence type="ECO:0000313" key="1">
    <source>
        <dbReference type="EMBL" id="KXG42810.1"/>
    </source>
</evidence>
<dbReference type="PANTHER" id="PTHR21621">
    <property type="entry name" value="RIBOSOMAL PROTEIN S6 MODIFICATION PROTEIN"/>
    <property type="match status" value="1"/>
</dbReference>
<dbReference type="Pfam" id="PF14398">
    <property type="entry name" value="ATPgrasp_YheCD"/>
    <property type="match status" value="1"/>
</dbReference>
<protein>
    <recommendedName>
        <fullName evidence="3">ATP-grasp domain-containing protein</fullName>
    </recommendedName>
</protein>